<evidence type="ECO:0000313" key="1">
    <source>
        <dbReference type="EMBL" id="RNA41002.1"/>
    </source>
</evidence>
<protein>
    <submittedName>
        <fullName evidence="1">Uncharacterized protein</fullName>
    </submittedName>
</protein>
<sequence>MLQIQVHYQVENKTDKDKKNIRLFNDNILTKAIASIKKIKKINLNMCFITNVEKIFEKKSNNKFAIN</sequence>
<gene>
    <name evidence="1" type="ORF">BpHYR1_044525</name>
</gene>
<dbReference type="Proteomes" id="UP000276133">
    <property type="component" value="Unassembled WGS sequence"/>
</dbReference>
<dbReference type="AlphaFoldDB" id="A0A3M7SZ24"/>
<keyword evidence="2" id="KW-1185">Reference proteome</keyword>
<name>A0A3M7SZ24_BRAPC</name>
<comment type="caution">
    <text evidence="1">The sequence shown here is derived from an EMBL/GenBank/DDBJ whole genome shotgun (WGS) entry which is preliminary data.</text>
</comment>
<accession>A0A3M7SZ24</accession>
<dbReference type="EMBL" id="REGN01000564">
    <property type="protein sequence ID" value="RNA41002.1"/>
    <property type="molecule type" value="Genomic_DNA"/>
</dbReference>
<proteinExistence type="predicted"/>
<organism evidence="1 2">
    <name type="scientific">Brachionus plicatilis</name>
    <name type="common">Marine rotifer</name>
    <name type="synonym">Brachionus muelleri</name>
    <dbReference type="NCBI Taxonomy" id="10195"/>
    <lineage>
        <taxon>Eukaryota</taxon>
        <taxon>Metazoa</taxon>
        <taxon>Spiralia</taxon>
        <taxon>Gnathifera</taxon>
        <taxon>Rotifera</taxon>
        <taxon>Eurotatoria</taxon>
        <taxon>Monogononta</taxon>
        <taxon>Pseudotrocha</taxon>
        <taxon>Ploima</taxon>
        <taxon>Brachionidae</taxon>
        <taxon>Brachionus</taxon>
    </lineage>
</organism>
<evidence type="ECO:0000313" key="2">
    <source>
        <dbReference type="Proteomes" id="UP000276133"/>
    </source>
</evidence>
<reference evidence="1 2" key="1">
    <citation type="journal article" date="2018" name="Sci. Rep.">
        <title>Genomic signatures of local adaptation to the degree of environmental predictability in rotifers.</title>
        <authorList>
            <person name="Franch-Gras L."/>
            <person name="Hahn C."/>
            <person name="Garcia-Roger E.M."/>
            <person name="Carmona M.J."/>
            <person name="Serra M."/>
            <person name="Gomez A."/>
        </authorList>
    </citation>
    <scope>NUCLEOTIDE SEQUENCE [LARGE SCALE GENOMIC DNA]</scope>
    <source>
        <strain evidence="1">HYR1</strain>
    </source>
</reference>